<name>A0ABS2AL31_9ACTN</name>
<gene>
    <name evidence="9" type="ORF">JIG36_34110</name>
</gene>
<dbReference type="Gene3D" id="1.20.1250.20">
    <property type="entry name" value="MFS general substrate transporter like domains"/>
    <property type="match status" value="1"/>
</dbReference>
<dbReference type="CDD" id="cd06173">
    <property type="entry name" value="MFS_MefA_like"/>
    <property type="match status" value="1"/>
</dbReference>
<comment type="subcellular location">
    <subcellularLocation>
        <location evidence="1">Cell membrane</location>
        <topology evidence="1">Multi-pass membrane protein</topology>
    </subcellularLocation>
</comment>
<comment type="caution">
    <text evidence="9">The sequence shown here is derived from an EMBL/GenBank/DDBJ whole genome shotgun (WGS) entry which is preliminary data.</text>
</comment>
<dbReference type="PROSITE" id="PS50850">
    <property type="entry name" value="MFS"/>
    <property type="match status" value="1"/>
</dbReference>
<feature type="transmembrane region" description="Helical" evidence="7">
    <location>
        <begin position="69"/>
        <end position="92"/>
    </location>
</feature>
<feature type="transmembrane region" description="Helical" evidence="7">
    <location>
        <begin position="404"/>
        <end position="424"/>
    </location>
</feature>
<evidence type="ECO:0000313" key="9">
    <source>
        <dbReference type="EMBL" id="MBM2620548.1"/>
    </source>
</evidence>
<feature type="transmembrane region" description="Helical" evidence="7">
    <location>
        <begin position="430"/>
        <end position="449"/>
    </location>
</feature>
<feature type="transmembrane region" description="Helical" evidence="7">
    <location>
        <begin position="220"/>
        <end position="243"/>
    </location>
</feature>
<feature type="transmembrane region" description="Helical" evidence="7">
    <location>
        <begin position="98"/>
        <end position="119"/>
    </location>
</feature>
<keyword evidence="2" id="KW-1003">Cell membrane</keyword>
<protein>
    <submittedName>
        <fullName evidence="9">MFS transporter</fullName>
    </submittedName>
</protein>
<feature type="transmembrane region" description="Helical" evidence="7">
    <location>
        <begin position="274"/>
        <end position="297"/>
    </location>
</feature>
<dbReference type="Pfam" id="PF07690">
    <property type="entry name" value="MFS_1"/>
    <property type="match status" value="1"/>
</dbReference>
<dbReference type="EMBL" id="JAENHP010000015">
    <property type="protein sequence ID" value="MBM2620548.1"/>
    <property type="molecule type" value="Genomic_DNA"/>
</dbReference>
<keyword evidence="5 7" id="KW-0472">Membrane</keyword>
<keyword evidence="3 7" id="KW-0812">Transmembrane</keyword>
<feature type="transmembrane region" description="Helical" evidence="7">
    <location>
        <begin position="337"/>
        <end position="355"/>
    </location>
</feature>
<evidence type="ECO:0000256" key="6">
    <source>
        <dbReference type="SAM" id="MobiDB-lite"/>
    </source>
</evidence>
<feature type="region of interest" description="Disordered" evidence="6">
    <location>
        <begin position="17"/>
        <end position="44"/>
    </location>
</feature>
<evidence type="ECO:0000256" key="3">
    <source>
        <dbReference type="ARBA" id="ARBA00022692"/>
    </source>
</evidence>
<dbReference type="PANTHER" id="PTHR23513:SF6">
    <property type="entry name" value="MAJOR FACILITATOR SUPERFAMILY ASSOCIATED DOMAIN-CONTAINING PROTEIN"/>
    <property type="match status" value="1"/>
</dbReference>
<organism evidence="9 10">
    <name type="scientific">Paractinoplanes ovalisporus</name>
    <dbReference type="NCBI Taxonomy" id="2810368"/>
    <lineage>
        <taxon>Bacteria</taxon>
        <taxon>Bacillati</taxon>
        <taxon>Actinomycetota</taxon>
        <taxon>Actinomycetes</taxon>
        <taxon>Micromonosporales</taxon>
        <taxon>Micromonosporaceae</taxon>
        <taxon>Paractinoplanes</taxon>
    </lineage>
</organism>
<evidence type="ECO:0000256" key="2">
    <source>
        <dbReference type="ARBA" id="ARBA00022475"/>
    </source>
</evidence>
<evidence type="ECO:0000256" key="5">
    <source>
        <dbReference type="ARBA" id="ARBA00023136"/>
    </source>
</evidence>
<keyword evidence="10" id="KW-1185">Reference proteome</keyword>
<dbReference type="InterPro" id="IPR036259">
    <property type="entry name" value="MFS_trans_sf"/>
</dbReference>
<reference evidence="9 10" key="1">
    <citation type="submission" date="2021-01" db="EMBL/GenBank/DDBJ databases">
        <title>Actinoplanes sp. nov. LDG1-06 isolated from lichen.</title>
        <authorList>
            <person name="Saeng-In P."/>
            <person name="Phongsopitanun W."/>
            <person name="Kanchanasin P."/>
            <person name="Yuki M."/>
            <person name="Kudo T."/>
            <person name="Ohkuma M."/>
            <person name="Tanasupawat S."/>
        </authorList>
    </citation>
    <scope>NUCLEOTIDE SEQUENCE [LARGE SCALE GENOMIC DNA]</scope>
    <source>
        <strain evidence="9 10">LDG1-06</strain>
    </source>
</reference>
<dbReference type="PANTHER" id="PTHR23513">
    <property type="entry name" value="INTEGRAL MEMBRANE EFFLUX PROTEIN-RELATED"/>
    <property type="match status" value="1"/>
</dbReference>
<dbReference type="Proteomes" id="UP000632138">
    <property type="component" value="Unassembled WGS sequence"/>
</dbReference>
<evidence type="ECO:0000256" key="4">
    <source>
        <dbReference type="ARBA" id="ARBA00022989"/>
    </source>
</evidence>
<dbReference type="InterPro" id="IPR020846">
    <property type="entry name" value="MFS_dom"/>
</dbReference>
<feature type="transmembrane region" description="Helical" evidence="7">
    <location>
        <begin position="126"/>
        <end position="147"/>
    </location>
</feature>
<feature type="transmembrane region" description="Helical" evidence="7">
    <location>
        <begin position="303"/>
        <end position="325"/>
    </location>
</feature>
<feature type="transmembrane region" description="Helical" evidence="7">
    <location>
        <begin position="153"/>
        <end position="174"/>
    </location>
</feature>
<accession>A0ABS2AL31</accession>
<dbReference type="InterPro" id="IPR011701">
    <property type="entry name" value="MFS"/>
</dbReference>
<feature type="transmembrane region" description="Helical" evidence="7">
    <location>
        <begin position="195"/>
        <end position="214"/>
    </location>
</feature>
<feature type="transmembrane region" description="Helical" evidence="7">
    <location>
        <begin position="361"/>
        <end position="383"/>
    </location>
</feature>
<keyword evidence="4 7" id="KW-1133">Transmembrane helix</keyword>
<proteinExistence type="predicted"/>
<evidence type="ECO:0000259" key="8">
    <source>
        <dbReference type="PROSITE" id="PS50850"/>
    </source>
</evidence>
<evidence type="ECO:0000256" key="1">
    <source>
        <dbReference type="ARBA" id="ARBA00004651"/>
    </source>
</evidence>
<dbReference type="SUPFAM" id="SSF103473">
    <property type="entry name" value="MFS general substrate transporter"/>
    <property type="match status" value="1"/>
</dbReference>
<sequence length="468" mass="48520">MNCPNVLDKASRLASEAEPGKLARGHRSGAVPPQSSGGVLESGERFVRPSPVTDVAGQRNFRRYWIGQIVSGSGNEITSFAIPALAVSVWGATQSQLGLINAAQFFPSVFVILFAGAYYDRSDTKATLAVANLCCAACLLAMPLIAIRGESDALLVLGIAAFALGVFRVFVNVGSAKLLPEIVSPTALTLANSRVTATTAALGIGGAAVAGLAVDLVGNNWVLALDAATFVASALLLIGIVTFRTTPPRGRRPVRADIGEGLRIAFGDRTLRSLALMASWFNLCERMVLTALFYYLLADQGRTATTLGVCLAAGGVGGLLGGLGSPAVIRAVGAVRAMQWGMGAGALGLATVALWPGSGVLGVIGCALSLFLHGCGIGVYNPLSNSVRQLASPPEALGRVVASYRLVSMGSIPLGAVLAGYLAAAAGARPTILIAGAACLIVAVYYIWWVRHRMDSRWLVFVEEGRNR</sequence>
<evidence type="ECO:0000256" key="7">
    <source>
        <dbReference type="SAM" id="Phobius"/>
    </source>
</evidence>
<feature type="domain" description="Major facilitator superfamily (MFS) profile" evidence="8">
    <location>
        <begin position="271"/>
        <end position="468"/>
    </location>
</feature>
<evidence type="ECO:0000313" key="10">
    <source>
        <dbReference type="Proteomes" id="UP000632138"/>
    </source>
</evidence>